<comment type="caution">
    <text evidence="2">The sequence shown here is derived from an EMBL/GenBank/DDBJ whole genome shotgun (WGS) entry which is preliminary data.</text>
</comment>
<dbReference type="Gene3D" id="3.20.20.80">
    <property type="entry name" value="Glycosidases"/>
    <property type="match status" value="1"/>
</dbReference>
<feature type="region of interest" description="Disordered" evidence="1">
    <location>
        <begin position="1"/>
        <end position="22"/>
    </location>
</feature>
<keyword evidence="3" id="KW-1185">Reference proteome</keyword>
<reference evidence="2" key="1">
    <citation type="journal article" date="2020" name="New Phytol.">
        <title>Comparative genomics reveals dynamic genome evolution in host specialist ectomycorrhizal fungi.</title>
        <authorList>
            <person name="Lofgren L.A."/>
            <person name="Nguyen N.H."/>
            <person name="Vilgalys R."/>
            <person name="Ruytinx J."/>
            <person name="Liao H.L."/>
            <person name="Branco S."/>
            <person name="Kuo A."/>
            <person name="LaButti K."/>
            <person name="Lipzen A."/>
            <person name="Andreopoulos W."/>
            <person name="Pangilinan J."/>
            <person name="Riley R."/>
            <person name="Hundley H."/>
            <person name="Na H."/>
            <person name="Barry K."/>
            <person name="Grigoriev I.V."/>
            <person name="Stajich J.E."/>
            <person name="Kennedy P.G."/>
        </authorList>
    </citation>
    <scope>NUCLEOTIDE SEQUENCE</scope>
    <source>
        <strain evidence="2">FC423</strain>
    </source>
</reference>
<sequence>MIEPPTNKISLSSQNSGPDEWLGDGTSWYDPFKTWFETCTFDPLANLTEAQCKLVLGGEQLLWSEQSGPKNIDLTVSLTATALNVTEALPRLHVSGAS</sequence>
<evidence type="ECO:0000256" key="1">
    <source>
        <dbReference type="SAM" id="MobiDB-lite"/>
    </source>
</evidence>
<evidence type="ECO:0000313" key="3">
    <source>
        <dbReference type="Proteomes" id="UP000823399"/>
    </source>
</evidence>
<protein>
    <submittedName>
        <fullName evidence="2">Uncharacterized protein</fullName>
    </submittedName>
</protein>
<proteinExistence type="predicted"/>
<dbReference type="InterPro" id="IPR017853">
    <property type="entry name" value="GH"/>
</dbReference>
<dbReference type="Proteomes" id="UP000823399">
    <property type="component" value="Unassembled WGS sequence"/>
</dbReference>
<name>A0A9P7JNI5_9AGAM</name>
<dbReference type="OrthoDB" id="428480at2759"/>
<dbReference type="GeneID" id="64704567"/>
<organism evidence="2 3">
    <name type="scientific">Suillus discolor</name>
    <dbReference type="NCBI Taxonomy" id="1912936"/>
    <lineage>
        <taxon>Eukaryota</taxon>
        <taxon>Fungi</taxon>
        <taxon>Dikarya</taxon>
        <taxon>Basidiomycota</taxon>
        <taxon>Agaricomycotina</taxon>
        <taxon>Agaricomycetes</taxon>
        <taxon>Agaricomycetidae</taxon>
        <taxon>Boletales</taxon>
        <taxon>Suillineae</taxon>
        <taxon>Suillaceae</taxon>
        <taxon>Suillus</taxon>
    </lineage>
</organism>
<dbReference type="RefSeq" id="XP_041286962.1">
    <property type="nucleotide sequence ID" value="XM_041442308.1"/>
</dbReference>
<gene>
    <name evidence="2" type="ORF">F5147DRAFT_779531</name>
</gene>
<feature type="compositionally biased region" description="Polar residues" evidence="1">
    <location>
        <begin position="7"/>
        <end position="17"/>
    </location>
</feature>
<dbReference type="SUPFAM" id="SSF51445">
    <property type="entry name" value="(Trans)glycosidases"/>
    <property type="match status" value="1"/>
</dbReference>
<dbReference type="EMBL" id="JABBWM010000088">
    <property type="protein sequence ID" value="KAG2092787.1"/>
    <property type="molecule type" value="Genomic_DNA"/>
</dbReference>
<accession>A0A9P7JNI5</accession>
<dbReference type="AlphaFoldDB" id="A0A9P7JNI5"/>
<evidence type="ECO:0000313" key="2">
    <source>
        <dbReference type="EMBL" id="KAG2092787.1"/>
    </source>
</evidence>